<evidence type="ECO:0000313" key="1">
    <source>
        <dbReference type="EMBL" id="GFY46886.1"/>
    </source>
</evidence>
<sequence length="107" mass="11736">MDPDIQMRRMEVIVFIPHPSSEKCSILEPHFIVAAISSLVSHCDGESFATFCGMVVNLCGSRALQGEITHSVIATGTLLNGDHTCPCESRSFQSIILFYLGDSEFNK</sequence>
<keyword evidence="2" id="KW-1185">Reference proteome</keyword>
<dbReference type="Proteomes" id="UP000886998">
    <property type="component" value="Unassembled WGS sequence"/>
</dbReference>
<comment type="caution">
    <text evidence="1">The sequence shown here is derived from an EMBL/GenBank/DDBJ whole genome shotgun (WGS) entry which is preliminary data.</text>
</comment>
<organism evidence="1 2">
    <name type="scientific">Trichonephila inaurata madagascariensis</name>
    <dbReference type="NCBI Taxonomy" id="2747483"/>
    <lineage>
        <taxon>Eukaryota</taxon>
        <taxon>Metazoa</taxon>
        <taxon>Ecdysozoa</taxon>
        <taxon>Arthropoda</taxon>
        <taxon>Chelicerata</taxon>
        <taxon>Arachnida</taxon>
        <taxon>Araneae</taxon>
        <taxon>Araneomorphae</taxon>
        <taxon>Entelegynae</taxon>
        <taxon>Araneoidea</taxon>
        <taxon>Nephilidae</taxon>
        <taxon>Trichonephila</taxon>
        <taxon>Trichonephila inaurata</taxon>
    </lineage>
</organism>
<name>A0A8X6X7N9_9ARAC</name>
<reference evidence="1" key="1">
    <citation type="submission" date="2020-08" db="EMBL/GenBank/DDBJ databases">
        <title>Multicomponent nature underlies the extraordinary mechanical properties of spider dragline silk.</title>
        <authorList>
            <person name="Kono N."/>
            <person name="Nakamura H."/>
            <person name="Mori M."/>
            <person name="Yoshida Y."/>
            <person name="Ohtoshi R."/>
            <person name="Malay A.D."/>
            <person name="Moran D.A.P."/>
            <person name="Tomita M."/>
            <person name="Numata K."/>
            <person name="Arakawa K."/>
        </authorList>
    </citation>
    <scope>NUCLEOTIDE SEQUENCE</scope>
</reference>
<dbReference type="EMBL" id="BMAV01005644">
    <property type="protein sequence ID" value="GFY46886.1"/>
    <property type="molecule type" value="Genomic_DNA"/>
</dbReference>
<accession>A0A8X6X7N9</accession>
<evidence type="ECO:0000313" key="2">
    <source>
        <dbReference type="Proteomes" id="UP000886998"/>
    </source>
</evidence>
<gene>
    <name evidence="1" type="ORF">TNIN_173111</name>
</gene>
<protein>
    <submittedName>
        <fullName evidence="1">Uncharacterized protein</fullName>
    </submittedName>
</protein>
<proteinExistence type="predicted"/>
<dbReference type="AlphaFoldDB" id="A0A8X6X7N9"/>